<accession>S8DUV0</accession>
<evidence type="ECO:0000256" key="10">
    <source>
        <dbReference type="RuleBase" id="RU000461"/>
    </source>
</evidence>
<dbReference type="Pfam" id="PF00067">
    <property type="entry name" value="p450"/>
    <property type="match status" value="1"/>
</dbReference>
<evidence type="ECO:0000256" key="1">
    <source>
        <dbReference type="ARBA" id="ARBA00001971"/>
    </source>
</evidence>
<dbReference type="InterPro" id="IPR002401">
    <property type="entry name" value="Cyt_P450_E_grp-I"/>
</dbReference>
<evidence type="ECO:0008006" key="13">
    <source>
        <dbReference type="Google" id="ProtNLM"/>
    </source>
</evidence>
<comment type="cofactor">
    <cofactor evidence="1 9">
        <name>heme</name>
        <dbReference type="ChEBI" id="CHEBI:30413"/>
    </cofactor>
</comment>
<dbReference type="InParanoid" id="S8DUV0"/>
<dbReference type="AlphaFoldDB" id="S8DUV0"/>
<keyword evidence="7 9" id="KW-0408">Iron</keyword>
<proteinExistence type="inferred from homology"/>
<dbReference type="GO" id="GO:0016705">
    <property type="term" value="F:oxidoreductase activity, acting on paired donors, with incorporation or reduction of molecular oxygen"/>
    <property type="evidence" value="ECO:0007669"/>
    <property type="project" value="InterPro"/>
</dbReference>
<dbReference type="GO" id="GO:0020037">
    <property type="term" value="F:heme binding"/>
    <property type="evidence" value="ECO:0007669"/>
    <property type="project" value="InterPro"/>
</dbReference>
<dbReference type="PRINTS" id="PR00385">
    <property type="entry name" value="P450"/>
</dbReference>
<keyword evidence="4 9" id="KW-0349">Heme</keyword>
<dbReference type="EMBL" id="KE504217">
    <property type="protein sequence ID" value="EPS95008.1"/>
    <property type="molecule type" value="Genomic_DNA"/>
</dbReference>
<dbReference type="PANTHER" id="PTHR24305">
    <property type="entry name" value="CYTOCHROME P450"/>
    <property type="match status" value="1"/>
</dbReference>
<dbReference type="Gene3D" id="1.10.630.10">
    <property type="entry name" value="Cytochrome P450"/>
    <property type="match status" value="1"/>
</dbReference>
<keyword evidence="12" id="KW-1185">Reference proteome</keyword>
<dbReference type="GO" id="GO:0005506">
    <property type="term" value="F:iron ion binding"/>
    <property type="evidence" value="ECO:0007669"/>
    <property type="project" value="InterPro"/>
</dbReference>
<sequence length="559" mass="63415">MLDVIDPAKMRITLSCTILTILLYAAWHNHKRRRSRSCTHIRGPPAESFVTGHIVELTCQDEVGDRESEWMNEYGWVWRIKHCLGRDVLFFTDPKALHHIFKSGYSYSRTTDSKFISWMLMGESVLFTDHGQHARVRRSMDPAFSTTRVRAFSPVFQQTAKKLCRLWRQELAGSPTIPSLNVCPWFSRMTLDAICEAGFDFKCGALDDDMNEFVRVYKGMFQDSMMHPTTGSLLFRHFWPYIPEWLLRGLVMLPVKQFKRMRHGLYTINRLSQELIEQRKSEKTQSASDAEARGRDLMSILVRANASENPRHRLTDNEMIAQVATLLLAGHETSAGTLTMLFWELAKDVSYQQKMREEIAAVHADVVARGDTDFSVADLDSMVYVNAAIKEIMRLHPVVYLIVRVADKDDIIPLARPITTATGEVITEIPIAKGQHISVSSWGYNRLREVWGDDADIWNPSRFLSGGGETQTSVGVFANLLTFGGGNKACLGWRFTVLEIQAVLAELLGNFEFTLPDNKPDIQRVPAGVTIPMIRNKTQLGSQMPLKITPVHPDLAQIQ</sequence>
<protein>
    <recommendedName>
        <fullName evidence="13">Cytochrome P450</fullName>
    </recommendedName>
</protein>
<dbReference type="PROSITE" id="PS00086">
    <property type="entry name" value="CYTOCHROME_P450"/>
    <property type="match status" value="1"/>
</dbReference>
<dbReference type="GO" id="GO:0004497">
    <property type="term" value="F:monooxygenase activity"/>
    <property type="evidence" value="ECO:0007669"/>
    <property type="project" value="UniProtKB-KW"/>
</dbReference>
<dbReference type="InterPro" id="IPR001128">
    <property type="entry name" value="Cyt_P450"/>
</dbReference>
<keyword evidence="5 9" id="KW-0479">Metal-binding</keyword>
<dbReference type="SUPFAM" id="SSF48264">
    <property type="entry name" value="Cytochrome P450"/>
    <property type="match status" value="1"/>
</dbReference>
<evidence type="ECO:0000313" key="12">
    <source>
        <dbReference type="Proteomes" id="UP000015241"/>
    </source>
</evidence>
<comment type="similarity">
    <text evidence="3 10">Belongs to the cytochrome P450 family.</text>
</comment>
<evidence type="ECO:0000256" key="6">
    <source>
        <dbReference type="ARBA" id="ARBA00023002"/>
    </source>
</evidence>
<feature type="binding site" description="axial binding residue" evidence="9">
    <location>
        <position position="490"/>
    </location>
    <ligand>
        <name>heme</name>
        <dbReference type="ChEBI" id="CHEBI:30413"/>
    </ligand>
    <ligandPart>
        <name>Fe</name>
        <dbReference type="ChEBI" id="CHEBI:18248"/>
    </ligandPart>
</feature>
<evidence type="ECO:0000256" key="3">
    <source>
        <dbReference type="ARBA" id="ARBA00010617"/>
    </source>
</evidence>
<evidence type="ECO:0000256" key="7">
    <source>
        <dbReference type="ARBA" id="ARBA00023004"/>
    </source>
</evidence>
<dbReference type="OrthoDB" id="1470350at2759"/>
<dbReference type="InterPro" id="IPR036396">
    <property type="entry name" value="Cyt_P450_sf"/>
</dbReference>
<name>S8DUV0_FOMSC</name>
<dbReference type="PRINTS" id="PR00463">
    <property type="entry name" value="EP450I"/>
</dbReference>
<dbReference type="Proteomes" id="UP000015241">
    <property type="component" value="Unassembled WGS sequence"/>
</dbReference>
<dbReference type="PANTHER" id="PTHR24305:SF166">
    <property type="entry name" value="CYTOCHROME P450 12A4, MITOCHONDRIAL-RELATED"/>
    <property type="match status" value="1"/>
</dbReference>
<gene>
    <name evidence="11" type="ORF">FOMPIDRAFT_1033095</name>
</gene>
<evidence type="ECO:0000313" key="11">
    <source>
        <dbReference type="EMBL" id="EPS95008.1"/>
    </source>
</evidence>
<dbReference type="HOGENOM" id="CLU_001570_5_11_1"/>
<dbReference type="STRING" id="743788.S8DUV0"/>
<dbReference type="InterPro" id="IPR050121">
    <property type="entry name" value="Cytochrome_P450_monoxygenase"/>
</dbReference>
<evidence type="ECO:0000256" key="2">
    <source>
        <dbReference type="ARBA" id="ARBA00005179"/>
    </source>
</evidence>
<reference evidence="11 12" key="1">
    <citation type="journal article" date="2012" name="Science">
        <title>The Paleozoic origin of enzymatic lignin decomposition reconstructed from 31 fungal genomes.</title>
        <authorList>
            <person name="Floudas D."/>
            <person name="Binder M."/>
            <person name="Riley R."/>
            <person name="Barry K."/>
            <person name="Blanchette R.A."/>
            <person name="Henrissat B."/>
            <person name="Martinez A.T."/>
            <person name="Otillar R."/>
            <person name="Spatafora J.W."/>
            <person name="Yadav J.S."/>
            <person name="Aerts A."/>
            <person name="Benoit I."/>
            <person name="Boyd A."/>
            <person name="Carlson A."/>
            <person name="Copeland A."/>
            <person name="Coutinho P.M."/>
            <person name="de Vries R.P."/>
            <person name="Ferreira P."/>
            <person name="Findley K."/>
            <person name="Foster B."/>
            <person name="Gaskell J."/>
            <person name="Glotzer D."/>
            <person name="Gorecki P."/>
            <person name="Heitman J."/>
            <person name="Hesse C."/>
            <person name="Hori C."/>
            <person name="Igarashi K."/>
            <person name="Jurgens J.A."/>
            <person name="Kallen N."/>
            <person name="Kersten P."/>
            <person name="Kohler A."/>
            <person name="Kuees U."/>
            <person name="Kumar T.K.A."/>
            <person name="Kuo A."/>
            <person name="LaButti K."/>
            <person name="Larrondo L.F."/>
            <person name="Lindquist E."/>
            <person name="Ling A."/>
            <person name="Lombard V."/>
            <person name="Lucas S."/>
            <person name="Lundell T."/>
            <person name="Martin R."/>
            <person name="McLaughlin D.J."/>
            <person name="Morgenstern I."/>
            <person name="Morin E."/>
            <person name="Murat C."/>
            <person name="Nagy L.G."/>
            <person name="Nolan M."/>
            <person name="Ohm R.A."/>
            <person name="Patyshakuliyeva A."/>
            <person name="Rokas A."/>
            <person name="Ruiz-Duenas F.J."/>
            <person name="Sabat G."/>
            <person name="Salamov A."/>
            <person name="Samejima M."/>
            <person name="Schmutz J."/>
            <person name="Slot J.C."/>
            <person name="St John F."/>
            <person name="Stenlid J."/>
            <person name="Sun H."/>
            <person name="Sun S."/>
            <person name="Syed K."/>
            <person name="Tsang A."/>
            <person name="Wiebenga A."/>
            <person name="Young D."/>
            <person name="Pisabarro A."/>
            <person name="Eastwood D.C."/>
            <person name="Martin F."/>
            <person name="Cullen D."/>
            <person name="Grigoriev I.V."/>
            <person name="Hibbett D.S."/>
        </authorList>
    </citation>
    <scope>NUCLEOTIDE SEQUENCE</scope>
    <source>
        <strain evidence="12">FP-58527</strain>
    </source>
</reference>
<evidence type="ECO:0000256" key="4">
    <source>
        <dbReference type="ARBA" id="ARBA00022617"/>
    </source>
</evidence>
<keyword evidence="6 10" id="KW-0560">Oxidoreductase</keyword>
<comment type="pathway">
    <text evidence="2">Secondary metabolite biosynthesis.</text>
</comment>
<evidence type="ECO:0000256" key="9">
    <source>
        <dbReference type="PIRSR" id="PIRSR602401-1"/>
    </source>
</evidence>
<organism evidence="11 12">
    <name type="scientific">Fomitopsis schrenkii</name>
    <name type="common">Brown rot fungus</name>
    <dbReference type="NCBI Taxonomy" id="2126942"/>
    <lineage>
        <taxon>Eukaryota</taxon>
        <taxon>Fungi</taxon>
        <taxon>Dikarya</taxon>
        <taxon>Basidiomycota</taxon>
        <taxon>Agaricomycotina</taxon>
        <taxon>Agaricomycetes</taxon>
        <taxon>Polyporales</taxon>
        <taxon>Fomitopsis</taxon>
    </lineage>
</organism>
<evidence type="ECO:0000256" key="8">
    <source>
        <dbReference type="ARBA" id="ARBA00023033"/>
    </source>
</evidence>
<dbReference type="eggNOG" id="KOG0157">
    <property type="taxonomic scope" value="Eukaryota"/>
</dbReference>
<keyword evidence="8 10" id="KW-0503">Monooxygenase</keyword>
<evidence type="ECO:0000256" key="5">
    <source>
        <dbReference type="ARBA" id="ARBA00022723"/>
    </source>
</evidence>
<dbReference type="InterPro" id="IPR017972">
    <property type="entry name" value="Cyt_P450_CS"/>
</dbReference>